<comment type="caution">
    <text evidence="2">The sequence shown here is derived from an EMBL/GenBank/DDBJ whole genome shotgun (WGS) entry which is preliminary data.</text>
</comment>
<dbReference type="RefSeq" id="WP_354695540.1">
    <property type="nucleotide sequence ID" value="NZ_JAZHOG010000007.1"/>
</dbReference>
<gene>
    <name evidence="2" type="ORF">V3330_11330</name>
</gene>
<reference evidence="2 3" key="1">
    <citation type="submission" date="2024-02" db="EMBL/GenBank/DDBJ databases">
        <title>A novel Wenzhouxiangellaceae bacterium, isolated from coastal sediments.</title>
        <authorList>
            <person name="Du Z.-J."/>
            <person name="Ye Y.-Q."/>
            <person name="Zhang X.-Y."/>
        </authorList>
    </citation>
    <scope>NUCLEOTIDE SEQUENCE [LARGE SCALE GENOMIC DNA]</scope>
    <source>
        <strain evidence="2 3">CH-27</strain>
    </source>
</reference>
<evidence type="ECO:0000259" key="1">
    <source>
        <dbReference type="Pfam" id="PF03407"/>
    </source>
</evidence>
<keyword evidence="3" id="KW-1185">Reference proteome</keyword>
<dbReference type="AlphaFoldDB" id="A0AAW9RJG9"/>
<protein>
    <submittedName>
        <fullName evidence="2">Nucleotide-diphospho-sugar transferase</fullName>
    </submittedName>
</protein>
<dbReference type="Proteomes" id="UP001359886">
    <property type="component" value="Unassembled WGS sequence"/>
</dbReference>
<dbReference type="Pfam" id="PF03407">
    <property type="entry name" value="Nucleotid_trans"/>
    <property type="match status" value="1"/>
</dbReference>
<dbReference type="EMBL" id="JAZHOG010000007">
    <property type="protein sequence ID" value="MEJ8568218.1"/>
    <property type="molecule type" value="Genomic_DNA"/>
</dbReference>
<dbReference type="GO" id="GO:0016740">
    <property type="term" value="F:transferase activity"/>
    <property type="evidence" value="ECO:0007669"/>
    <property type="project" value="UniProtKB-KW"/>
</dbReference>
<dbReference type="SUPFAM" id="SSF53448">
    <property type="entry name" value="Nucleotide-diphospho-sugar transferases"/>
    <property type="match status" value="1"/>
</dbReference>
<organism evidence="2 3">
    <name type="scientific">Elongatibacter sediminis</name>
    <dbReference type="NCBI Taxonomy" id="3119006"/>
    <lineage>
        <taxon>Bacteria</taxon>
        <taxon>Pseudomonadati</taxon>
        <taxon>Pseudomonadota</taxon>
        <taxon>Gammaproteobacteria</taxon>
        <taxon>Chromatiales</taxon>
        <taxon>Wenzhouxiangellaceae</taxon>
        <taxon>Elongatibacter</taxon>
    </lineage>
</organism>
<accession>A0AAW9RJG9</accession>
<evidence type="ECO:0000313" key="2">
    <source>
        <dbReference type="EMBL" id="MEJ8568218.1"/>
    </source>
</evidence>
<dbReference type="InterPro" id="IPR005069">
    <property type="entry name" value="Nucl-diP-sugar_transferase"/>
</dbReference>
<keyword evidence="2" id="KW-0808">Transferase</keyword>
<dbReference type="Gene3D" id="3.90.550.10">
    <property type="entry name" value="Spore Coat Polysaccharide Biosynthesis Protein SpsA, Chain A"/>
    <property type="match status" value="1"/>
</dbReference>
<dbReference type="InterPro" id="IPR029044">
    <property type="entry name" value="Nucleotide-diphossugar_trans"/>
</dbReference>
<name>A0AAW9RJG9_9GAMM</name>
<evidence type="ECO:0000313" key="3">
    <source>
        <dbReference type="Proteomes" id="UP001359886"/>
    </source>
</evidence>
<proteinExistence type="predicted"/>
<sequence>MERSFEIIPFEALNLENGRGMLFQYTPFELCCALKPFALRHLLDQGFERVIYLDADMAVFSGFGPVLEALGSADVLVTPHLDAPFPQDGLQPDDGHLLLSGMFNLGFIGVRDTHQGRAFINWWADKLERGCIEDHFNGLFVDQKYVDLAVGLFEGLRLLRHPGCNVAYWNLHSRKVTRDGQDWRVNGEPLVFFHFSDFDPERPRILSGHQTRFDLSELPDLAVLFENYSARLRENGLAETRQLPYGYSRYRQGGGISPAMRRAYLRASDRDRVINAFDRAQHPMSLRIAASVQWIRLSVTRLAHKLRRI</sequence>
<feature type="domain" description="Nucleotide-diphospho-sugar transferase" evidence="1">
    <location>
        <begin position="23"/>
        <end position="144"/>
    </location>
</feature>